<keyword evidence="4" id="KW-1185">Reference proteome</keyword>
<evidence type="ECO:0000313" key="3">
    <source>
        <dbReference type="EMBL" id="PQM45237.1"/>
    </source>
</evidence>
<evidence type="ECO:0000313" key="5">
    <source>
        <dbReference type="Proteomes" id="UP000238296"/>
    </source>
</evidence>
<keyword evidence="1" id="KW-0812">Transmembrane</keyword>
<dbReference type="AlphaFoldDB" id="A0A1S1NFY6"/>
<protein>
    <submittedName>
        <fullName evidence="2">Uncharacterized protein</fullName>
    </submittedName>
</protein>
<evidence type="ECO:0000256" key="1">
    <source>
        <dbReference type="SAM" id="Phobius"/>
    </source>
</evidence>
<dbReference type="EMBL" id="PPEA01000658">
    <property type="protein sequence ID" value="PQM45237.1"/>
    <property type="molecule type" value="Genomic_DNA"/>
</dbReference>
<accession>A0A1S1NFY6</accession>
<feature type="transmembrane region" description="Helical" evidence="1">
    <location>
        <begin position="154"/>
        <end position="172"/>
    </location>
</feature>
<dbReference type="Proteomes" id="UP000179734">
    <property type="component" value="Unassembled WGS sequence"/>
</dbReference>
<feature type="transmembrane region" description="Helical" evidence="1">
    <location>
        <begin position="123"/>
        <end position="142"/>
    </location>
</feature>
<feature type="transmembrane region" description="Helical" evidence="1">
    <location>
        <begin position="35"/>
        <end position="53"/>
    </location>
</feature>
<organism evidence="2 4">
    <name type="scientific">Mycobacterium talmoniae</name>
    <dbReference type="NCBI Taxonomy" id="1858794"/>
    <lineage>
        <taxon>Bacteria</taxon>
        <taxon>Bacillati</taxon>
        <taxon>Actinomycetota</taxon>
        <taxon>Actinomycetes</taxon>
        <taxon>Mycobacteriales</taxon>
        <taxon>Mycobacteriaceae</taxon>
        <taxon>Mycobacterium</taxon>
    </lineage>
</organism>
<reference evidence="2 4" key="1">
    <citation type="submission" date="2016-10" db="EMBL/GenBank/DDBJ databases">
        <title>Genome sequence of Mycobacterium talmonii.</title>
        <authorList>
            <person name="Greninger A.L."/>
            <person name="Elliott B."/>
            <person name="Vasireddy S."/>
            <person name="Vasireddy R."/>
        </authorList>
    </citation>
    <scope>NUCLEOTIDE SEQUENCE [LARGE SCALE GENOMIC DNA]</scope>
    <source>
        <strain evidence="2">MO-5499</strain>
        <strain evidence="4">NE-TNMC-100812</strain>
    </source>
</reference>
<dbReference type="EMBL" id="MLQM01000084">
    <property type="protein sequence ID" value="OHV03035.1"/>
    <property type="molecule type" value="Genomic_DNA"/>
</dbReference>
<reference evidence="3" key="3">
    <citation type="submission" date="2018-01" db="EMBL/GenBank/DDBJ databases">
        <authorList>
            <person name="Gaut B.S."/>
            <person name="Morton B.R."/>
            <person name="Clegg M.T."/>
            <person name="Duvall M.R."/>
        </authorList>
    </citation>
    <scope>NUCLEOTIDE SEQUENCE</scope>
    <source>
        <strain evidence="3">ATCC BAA-2683</strain>
    </source>
</reference>
<keyword evidence="1" id="KW-0472">Membrane</keyword>
<name>A0A1S1NFY6_9MYCO</name>
<reference evidence="3 5" key="2">
    <citation type="journal article" date="2017" name="Int. J. Syst. Evol. Microbiol.">
        <title>Mycobacterium talmoniae sp. nov., a slowly growing mycobacterium isolated from human respiratory samples.</title>
        <authorList>
            <person name="Davidson R.M."/>
            <person name="DeGroote M.A."/>
            <person name="Marola J.L."/>
            <person name="Buss S."/>
            <person name="Jones V."/>
            <person name="McNeil M.R."/>
            <person name="Freifeld A.G."/>
            <person name="Elaine Epperson L."/>
            <person name="Hasan N.A."/>
            <person name="Jackson M."/>
            <person name="Iwen P.C."/>
            <person name="Salfinger M."/>
            <person name="Strong M."/>
        </authorList>
    </citation>
    <scope>NUCLEOTIDE SEQUENCE [LARGE SCALE GENOMIC DNA]</scope>
    <source>
        <strain evidence="3 5">ATCC BAA-2683</strain>
    </source>
</reference>
<sequence length="450" mass="47640">MKVTLERPIAEVDHHEAAGDEPPPELAGLPRSRRIPLACWIGTDAALIIGLAVRNATLTSTAWDLIGTALLSGIGITCALAVVQLAKGSRAAALTAMLSQIFVAGLAVYVWMVDERSPARQLLGVTGVALTLGGIGLLWVLYLGRYARGAFSKGAAVVVALFPMVGLGQFWMQTEYLPASASPLVDISTELSPIGSSGSVVHLLAKLTLHNRGSVGAELHVGLMRVTSYPVGTPADPPTADTLLAGLTPLGRSLGGHYRETPTLAADARLLYADLFAAPYDDAVLAPGETAGWQRVIDIDARTVRLVRLSVEAIVATHRMMQDVHTCYPPRVSVWRDPLAFFDEAGKLHDWKGGAAHVLCAESQFASIGAIQDLVSDHPVLRSFIVVDTPSPVTELPTLMTTFGTRATIEDEFTHLDTANQIVKANPSVLVRDSAEYAPSDGDLRPGGGG</sequence>
<gene>
    <name evidence="2" type="ORF">BKN37_15565</name>
    <name evidence="3" type="ORF">C1Y40_04596</name>
</gene>
<feature type="transmembrane region" description="Helical" evidence="1">
    <location>
        <begin position="65"/>
        <end position="85"/>
    </location>
</feature>
<proteinExistence type="predicted"/>
<evidence type="ECO:0000313" key="4">
    <source>
        <dbReference type="Proteomes" id="UP000179734"/>
    </source>
</evidence>
<dbReference type="Proteomes" id="UP000238296">
    <property type="component" value="Unassembled WGS sequence"/>
</dbReference>
<feature type="transmembrane region" description="Helical" evidence="1">
    <location>
        <begin position="92"/>
        <end position="111"/>
    </location>
</feature>
<comment type="caution">
    <text evidence="2">The sequence shown here is derived from an EMBL/GenBank/DDBJ whole genome shotgun (WGS) entry which is preliminary data.</text>
</comment>
<evidence type="ECO:0000313" key="2">
    <source>
        <dbReference type="EMBL" id="OHV03035.1"/>
    </source>
</evidence>
<keyword evidence="1" id="KW-1133">Transmembrane helix</keyword>